<keyword evidence="3" id="KW-0862">Zinc</keyword>
<evidence type="ECO:0000313" key="5">
    <source>
        <dbReference type="EMBL" id="GMT22359.1"/>
    </source>
</evidence>
<keyword evidence="2" id="KW-0863">Zinc-finger</keyword>
<dbReference type="GO" id="GO:0008270">
    <property type="term" value="F:zinc ion binding"/>
    <property type="evidence" value="ECO:0007669"/>
    <property type="project" value="UniProtKB-KW"/>
</dbReference>
<dbReference type="AlphaFoldDB" id="A0AAV5VXA7"/>
<dbReference type="InterPro" id="IPR013083">
    <property type="entry name" value="Znf_RING/FYVE/PHD"/>
</dbReference>
<evidence type="ECO:0000256" key="1">
    <source>
        <dbReference type="ARBA" id="ARBA00022723"/>
    </source>
</evidence>
<protein>
    <recommendedName>
        <fullName evidence="4">Zinc finger RING-type eukaryotic domain-containing protein</fullName>
    </recommendedName>
</protein>
<keyword evidence="6" id="KW-1185">Reference proteome</keyword>
<dbReference type="Pfam" id="PF13445">
    <property type="entry name" value="zf-RING_UBOX"/>
    <property type="match status" value="1"/>
</dbReference>
<keyword evidence="1" id="KW-0479">Metal-binding</keyword>
<dbReference type="EMBL" id="BTSY01000004">
    <property type="protein sequence ID" value="GMT22359.1"/>
    <property type="molecule type" value="Genomic_DNA"/>
</dbReference>
<feature type="non-terminal residue" evidence="5">
    <location>
        <position position="1"/>
    </location>
</feature>
<dbReference type="Gene3D" id="3.30.40.10">
    <property type="entry name" value="Zinc/RING finger domain, C3HC4 (zinc finger)"/>
    <property type="match status" value="1"/>
</dbReference>
<proteinExistence type="predicted"/>
<name>A0AAV5VXA7_9BILA</name>
<sequence>SLTLSLSHCSPLVPLVSPSLPSSLQSQSIQLYFFSMEDSELGQDQRALVHSISHARLGEIVKKWHCDALCRGAWTTHGGFGMVADKFWPPRVLPCGHYMCNKCWRKKEKKKKKSHECGDCLRTTSHVEIENAPVPMHIQNFIAFFRDWGMRCDYCSKRQDGVNEQRKPALTVRSRDARVRYPPELIHSYFDINAAEKFTIPPDLGPDPPVSLKKKKNTKHIEEEVAPNRLLLCTFCVLSHDSSLDKRFFSVAQISKPVGDPPRSLTRDIRDLAVKKVFTSKHFKYCKPWYIWMLSPAQMTQFLDEMLACPCGNAYTTGNPPLIFACGHMGCADCEDKILNQSKKCRWKLNGTVCTGAAHLTKSECTPSDVQVLLDLRESEFRSCDECHRLHSLFHFVARPNQSEDDALMCIHCVKGIEQPGRKRTMDLIQL</sequence>
<gene>
    <name evidence="5" type="ORF">PFISCL1PPCAC_13656</name>
</gene>
<comment type="caution">
    <text evidence="5">The sequence shown here is derived from an EMBL/GenBank/DDBJ whole genome shotgun (WGS) entry which is preliminary data.</text>
</comment>
<organism evidence="5 6">
    <name type="scientific">Pristionchus fissidentatus</name>
    <dbReference type="NCBI Taxonomy" id="1538716"/>
    <lineage>
        <taxon>Eukaryota</taxon>
        <taxon>Metazoa</taxon>
        <taxon>Ecdysozoa</taxon>
        <taxon>Nematoda</taxon>
        <taxon>Chromadorea</taxon>
        <taxon>Rhabditida</taxon>
        <taxon>Rhabditina</taxon>
        <taxon>Diplogasteromorpha</taxon>
        <taxon>Diplogasteroidea</taxon>
        <taxon>Neodiplogasteridae</taxon>
        <taxon>Pristionchus</taxon>
    </lineage>
</organism>
<evidence type="ECO:0000256" key="3">
    <source>
        <dbReference type="ARBA" id="ARBA00022833"/>
    </source>
</evidence>
<dbReference type="InterPro" id="IPR027370">
    <property type="entry name" value="Znf-RING_euk"/>
</dbReference>
<reference evidence="5" key="1">
    <citation type="submission" date="2023-10" db="EMBL/GenBank/DDBJ databases">
        <title>Genome assembly of Pristionchus species.</title>
        <authorList>
            <person name="Yoshida K."/>
            <person name="Sommer R.J."/>
        </authorList>
    </citation>
    <scope>NUCLEOTIDE SEQUENCE</scope>
    <source>
        <strain evidence="5">RS5133</strain>
    </source>
</reference>
<feature type="domain" description="Zinc finger RING-type eukaryotic" evidence="4">
    <location>
        <begin position="89"/>
        <end position="117"/>
    </location>
</feature>
<accession>A0AAV5VXA7</accession>
<evidence type="ECO:0000313" key="6">
    <source>
        <dbReference type="Proteomes" id="UP001432322"/>
    </source>
</evidence>
<dbReference type="Proteomes" id="UP001432322">
    <property type="component" value="Unassembled WGS sequence"/>
</dbReference>
<evidence type="ECO:0000259" key="4">
    <source>
        <dbReference type="Pfam" id="PF13445"/>
    </source>
</evidence>
<evidence type="ECO:0000256" key="2">
    <source>
        <dbReference type="ARBA" id="ARBA00022771"/>
    </source>
</evidence>